<dbReference type="EMBL" id="RBUQ01000067">
    <property type="protein sequence ID" value="RMV41182.1"/>
    <property type="molecule type" value="Genomic_DNA"/>
</dbReference>
<dbReference type="AlphaFoldDB" id="A0A3M6CBC7"/>
<reference evidence="4 5" key="1">
    <citation type="submission" date="2018-08" db="EMBL/GenBank/DDBJ databases">
        <title>Recombination of ecologically and evolutionarily significant loci maintains genetic cohesion in the Pseudomonas syringae species complex.</title>
        <authorList>
            <person name="Dillon M."/>
            <person name="Thakur S."/>
            <person name="Almeida R.N.D."/>
            <person name="Weir B.S."/>
            <person name="Guttman D.S."/>
        </authorList>
    </citation>
    <scope>NUCLEOTIDE SEQUENCE [LARGE SCALE GENOMIC DNA]</scope>
    <source>
        <strain evidence="4 5">ICMP 11281</strain>
    </source>
</reference>
<name>A0A3M6CBC7_PSEYM</name>
<evidence type="ECO:0000259" key="3">
    <source>
        <dbReference type="Pfam" id="PF18818"/>
    </source>
</evidence>
<dbReference type="Proteomes" id="UP000271631">
    <property type="component" value="Unassembled WGS sequence"/>
</dbReference>
<feature type="compositionally biased region" description="Basic residues" evidence="1">
    <location>
        <begin position="1"/>
        <end position="12"/>
    </location>
</feature>
<evidence type="ECO:0000313" key="4">
    <source>
        <dbReference type="EMBL" id="RMV41182.1"/>
    </source>
</evidence>
<evidence type="ECO:0000256" key="1">
    <source>
        <dbReference type="SAM" id="MobiDB-lite"/>
    </source>
</evidence>
<evidence type="ECO:0000259" key="2">
    <source>
        <dbReference type="Pfam" id="PF08401"/>
    </source>
</evidence>
<gene>
    <name evidence="4" type="ORF">ALP13_03937</name>
</gene>
<feature type="domain" description="N-terminal" evidence="2">
    <location>
        <begin position="55"/>
        <end position="180"/>
    </location>
</feature>
<accession>A0A3M6CBC7</accession>
<feature type="domain" description="Polyvalent protein metallopeptidase" evidence="3">
    <location>
        <begin position="215"/>
        <end position="341"/>
    </location>
</feature>
<dbReference type="Pfam" id="PF18818">
    <property type="entry name" value="MPTase-PolyVal"/>
    <property type="match status" value="1"/>
</dbReference>
<evidence type="ECO:0000313" key="5">
    <source>
        <dbReference type="Proteomes" id="UP000271631"/>
    </source>
</evidence>
<organism evidence="4 5">
    <name type="scientific">Pseudomonas syringae pv. maculicola</name>
    <dbReference type="NCBI Taxonomy" id="59511"/>
    <lineage>
        <taxon>Bacteria</taxon>
        <taxon>Pseudomonadati</taxon>
        <taxon>Pseudomonadota</taxon>
        <taxon>Gammaproteobacteria</taxon>
        <taxon>Pseudomonadales</taxon>
        <taxon>Pseudomonadaceae</taxon>
        <taxon>Pseudomonas</taxon>
    </lineage>
</organism>
<comment type="caution">
    <text evidence="4">The sequence shown here is derived from an EMBL/GenBank/DDBJ whole genome shotgun (WGS) entry which is preliminary data.</text>
</comment>
<feature type="region of interest" description="Disordered" evidence="1">
    <location>
        <begin position="1"/>
        <end position="24"/>
    </location>
</feature>
<dbReference type="Pfam" id="PF08401">
    <property type="entry name" value="ArdcN"/>
    <property type="match status" value="1"/>
</dbReference>
<dbReference type="InterPro" id="IPR013610">
    <property type="entry name" value="ArdC_N"/>
</dbReference>
<sequence>MRKSSNAKRKRPYTAVHSHSNGARYCTNPTNTHRGTLPHGQGVPPFSLEENAMRNIYQDVTDKIVTALDQGVAPWIKPWSSNGSADIAHHQPYPINAITQRPYSGINLPLLWAEARLQGFTQDRWLTFNQAKKAGGHIRKGEHSTLAVLYKPMEREEQTESGQPVLDENGQPKVAHFGILRTHFLFNIEQTEGLETLNETVLETESSDPFFPNSAAESLLLSSGANIIHRFADEAFYHPFRDLIQLPTKAQFHDQDGYYATALHELTHWTGHQSRLQREGMTSPCPFGSPAYAFEELIAEMGAAFLCAYAGIRGELRHEGYIDYWLGLLKADNRAIFRASGQARCASEYVLNLEQQRKQTVMDDSRCMNDGA</sequence>
<dbReference type="GO" id="GO:0003697">
    <property type="term" value="F:single-stranded DNA binding"/>
    <property type="evidence" value="ECO:0007669"/>
    <property type="project" value="InterPro"/>
</dbReference>
<proteinExistence type="predicted"/>
<protein>
    <submittedName>
        <fullName evidence="4">DNA primase</fullName>
    </submittedName>
</protein>
<dbReference type="InterPro" id="IPR041459">
    <property type="entry name" value="MPTase-PolyVal"/>
</dbReference>